<feature type="chain" id="PRO_5015593121" description="Porin" evidence="2">
    <location>
        <begin position="24"/>
        <end position="102"/>
    </location>
</feature>
<evidence type="ECO:0000256" key="2">
    <source>
        <dbReference type="SAM" id="SignalP"/>
    </source>
</evidence>
<name>A0A2T7UQ90_9RHOB</name>
<feature type="signal peptide" evidence="2">
    <location>
        <begin position="1"/>
        <end position="23"/>
    </location>
</feature>
<accession>A0A2T7UQ90</accession>
<feature type="region of interest" description="Disordered" evidence="1">
    <location>
        <begin position="81"/>
        <end position="102"/>
    </location>
</feature>
<dbReference type="OrthoDB" id="7874705at2"/>
<evidence type="ECO:0000313" key="3">
    <source>
        <dbReference type="EMBL" id="PVE46837.1"/>
    </source>
</evidence>
<reference evidence="3 4" key="1">
    <citation type="journal article" date="2011" name="Syst. Appl. Microbiol.">
        <title>Defluviimonas denitrificans gen. nov., sp. nov., and Pararhodobacter aggregans gen. nov., sp. nov., non-phototrophic Rhodobacteraceae from the biofilter of a marine aquaculture.</title>
        <authorList>
            <person name="Foesel B.U."/>
            <person name="Drake H.L."/>
            <person name="Schramm A."/>
        </authorList>
    </citation>
    <scope>NUCLEOTIDE SEQUENCE [LARGE SCALE GENOMIC DNA]</scope>
    <source>
        <strain evidence="3 4">D1-19</strain>
    </source>
</reference>
<organism evidence="3 4">
    <name type="scientific">Pararhodobacter aggregans</name>
    <dbReference type="NCBI Taxonomy" id="404875"/>
    <lineage>
        <taxon>Bacteria</taxon>
        <taxon>Pseudomonadati</taxon>
        <taxon>Pseudomonadota</taxon>
        <taxon>Alphaproteobacteria</taxon>
        <taxon>Rhodobacterales</taxon>
        <taxon>Paracoccaceae</taxon>
        <taxon>Pararhodobacter</taxon>
    </lineage>
</organism>
<evidence type="ECO:0000313" key="4">
    <source>
        <dbReference type="Proteomes" id="UP000244810"/>
    </source>
</evidence>
<dbReference type="Proteomes" id="UP000244810">
    <property type="component" value="Unassembled WGS sequence"/>
</dbReference>
<proteinExistence type="predicted"/>
<protein>
    <recommendedName>
        <fullName evidence="5">Porin</fullName>
    </recommendedName>
</protein>
<evidence type="ECO:0008006" key="5">
    <source>
        <dbReference type="Google" id="ProtNLM"/>
    </source>
</evidence>
<sequence>MKPSFSGLLSALLPLALSGPALADVSHSIQGRFGVAYTQGPGASRGQAEPLFEGRYTTTIDHQADNGMRFRFELGVMFGNLDPDRRPLSPFESRASAADRRN</sequence>
<dbReference type="AlphaFoldDB" id="A0A2T7UQ90"/>
<dbReference type="RefSeq" id="WP_107752409.1">
    <property type="nucleotide sequence ID" value="NZ_QBKF01000007.1"/>
</dbReference>
<gene>
    <name evidence="3" type="ORF">DDE23_14225</name>
</gene>
<dbReference type="EMBL" id="QDDR01000007">
    <property type="protein sequence ID" value="PVE46837.1"/>
    <property type="molecule type" value="Genomic_DNA"/>
</dbReference>
<evidence type="ECO:0000256" key="1">
    <source>
        <dbReference type="SAM" id="MobiDB-lite"/>
    </source>
</evidence>
<keyword evidence="2" id="KW-0732">Signal</keyword>
<keyword evidence="4" id="KW-1185">Reference proteome</keyword>
<comment type="caution">
    <text evidence="3">The sequence shown here is derived from an EMBL/GenBank/DDBJ whole genome shotgun (WGS) entry which is preliminary data.</text>
</comment>